<proteinExistence type="predicted"/>
<comment type="caution">
    <text evidence="2">The sequence shown here is derived from an EMBL/GenBank/DDBJ whole genome shotgun (WGS) entry which is preliminary data.</text>
</comment>
<keyword evidence="1" id="KW-0812">Transmembrane</keyword>
<dbReference type="AlphaFoldDB" id="A0A498NAZ3"/>
<keyword evidence="1" id="KW-1133">Transmembrane helix</keyword>
<evidence type="ECO:0000313" key="3">
    <source>
        <dbReference type="Proteomes" id="UP000290572"/>
    </source>
</evidence>
<keyword evidence="3" id="KW-1185">Reference proteome</keyword>
<feature type="transmembrane region" description="Helical" evidence="1">
    <location>
        <begin position="53"/>
        <end position="74"/>
    </location>
</feature>
<keyword evidence="1" id="KW-0472">Membrane</keyword>
<feature type="transmembrane region" description="Helical" evidence="1">
    <location>
        <begin position="86"/>
        <end position="115"/>
    </location>
</feature>
<dbReference type="Proteomes" id="UP000290572">
    <property type="component" value="Unassembled WGS sequence"/>
</dbReference>
<dbReference type="EMBL" id="QBIY01011822">
    <property type="protein sequence ID" value="RXN29042.1"/>
    <property type="molecule type" value="Genomic_DNA"/>
</dbReference>
<reference evidence="2 3" key="1">
    <citation type="submission" date="2018-03" db="EMBL/GenBank/DDBJ databases">
        <title>Draft genome sequence of Rohu Carp (Labeo rohita).</title>
        <authorList>
            <person name="Das P."/>
            <person name="Kushwaha B."/>
            <person name="Joshi C.G."/>
            <person name="Kumar D."/>
            <person name="Nagpure N.S."/>
            <person name="Sahoo L."/>
            <person name="Das S.P."/>
            <person name="Bit A."/>
            <person name="Patnaik S."/>
            <person name="Meher P.K."/>
            <person name="Jayasankar P."/>
            <person name="Koringa P.G."/>
            <person name="Patel N.V."/>
            <person name="Hinsu A.T."/>
            <person name="Kumar R."/>
            <person name="Pandey M."/>
            <person name="Agarwal S."/>
            <person name="Srivastava S."/>
            <person name="Singh M."/>
            <person name="Iquebal M.A."/>
            <person name="Jaiswal S."/>
            <person name="Angadi U.B."/>
            <person name="Kumar N."/>
            <person name="Raza M."/>
            <person name="Shah T.M."/>
            <person name="Rai A."/>
            <person name="Jena J.K."/>
        </authorList>
    </citation>
    <scope>NUCLEOTIDE SEQUENCE [LARGE SCALE GENOMIC DNA]</scope>
    <source>
        <strain evidence="2">DASCIFA01</strain>
        <tissue evidence="2">Testis</tissue>
    </source>
</reference>
<gene>
    <name evidence="2" type="ORF">ROHU_018771</name>
</gene>
<name>A0A498NAZ3_LABRO</name>
<evidence type="ECO:0000256" key="1">
    <source>
        <dbReference type="SAM" id="Phobius"/>
    </source>
</evidence>
<organism evidence="2 3">
    <name type="scientific">Labeo rohita</name>
    <name type="common">Indian major carp</name>
    <name type="synonym">Cyprinus rohita</name>
    <dbReference type="NCBI Taxonomy" id="84645"/>
    <lineage>
        <taxon>Eukaryota</taxon>
        <taxon>Metazoa</taxon>
        <taxon>Chordata</taxon>
        <taxon>Craniata</taxon>
        <taxon>Vertebrata</taxon>
        <taxon>Euteleostomi</taxon>
        <taxon>Actinopterygii</taxon>
        <taxon>Neopterygii</taxon>
        <taxon>Teleostei</taxon>
        <taxon>Ostariophysi</taxon>
        <taxon>Cypriniformes</taxon>
        <taxon>Cyprinidae</taxon>
        <taxon>Labeoninae</taxon>
        <taxon>Labeonini</taxon>
        <taxon>Labeo</taxon>
    </lineage>
</organism>
<protein>
    <submittedName>
        <fullName evidence="2">Uncharacterized protein</fullName>
    </submittedName>
</protein>
<evidence type="ECO:0000313" key="2">
    <source>
        <dbReference type="EMBL" id="RXN29042.1"/>
    </source>
</evidence>
<accession>A0A498NAZ3</accession>
<sequence>MERTYTYLTFEETEVHHDLSSLLSLMPGCMLDTVPCLSGALAARIPDKVPVSAVGLCSVYFVLVAVCSAAEVFCADLEGSCSICSALVGTCSTVGVFSPALVVFCSAVGIFGLVYPAVVVLSYSCSAGSALAPCSAGRPSRNEGQISVAWHSRHVLPGEVEPGSVRYGQPSCGRWSSPVGRKFRIF</sequence>